<sequence>MYLPQLRSNFARSADLEPGETNMKRLNRVAENLKFLHIQFMILFGADSEVHITSKCSPRVVQIMIKKVEPTKLLTALLEPCSSKNGGAGMLEENPSYDNERCVQVWLLEHFSGSRSIFKHQRKDRGYKITLKISEMNYY</sequence>
<dbReference type="AlphaFoldDB" id="A0AAF0X5N6"/>
<accession>A0AAF0X5N6</accession>
<proteinExistence type="predicted"/>
<dbReference type="EMBL" id="CP093347">
    <property type="protein sequence ID" value="WOH01660.1"/>
    <property type="molecule type" value="Genomic_DNA"/>
</dbReference>
<evidence type="ECO:0000313" key="2">
    <source>
        <dbReference type="Proteomes" id="UP000077755"/>
    </source>
</evidence>
<dbReference type="Proteomes" id="UP000077755">
    <property type="component" value="Chromosome 5"/>
</dbReference>
<evidence type="ECO:0000313" key="1">
    <source>
        <dbReference type="EMBL" id="WOH01660.1"/>
    </source>
</evidence>
<keyword evidence="2" id="KW-1185">Reference proteome</keyword>
<gene>
    <name evidence="1" type="ORF">DCAR_0521045</name>
</gene>
<name>A0AAF0X5N6_DAUCS</name>
<reference evidence="1" key="2">
    <citation type="submission" date="2022-03" db="EMBL/GenBank/DDBJ databases">
        <title>Draft title - Genomic analysis of global carrot germplasm unveils the trajectory of domestication and the origin of high carotenoid orange carrot.</title>
        <authorList>
            <person name="Iorizzo M."/>
            <person name="Ellison S."/>
            <person name="Senalik D."/>
            <person name="Macko-Podgorni A."/>
            <person name="Grzebelus D."/>
            <person name="Bostan H."/>
            <person name="Rolling W."/>
            <person name="Curaba J."/>
            <person name="Simon P."/>
        </authorList>
    </citation>
    <scope>NUCLEOTIDE SEQUENCE</scope>
    <source>
        <tissue evidence="1">Leaf</tissue>
    </source>
</reference>
<organism evidence="1 2">
    <name type="scientific">Daucus carota subsp. sativus</name>
    <name type="common">Carrot</name>
    <dbReference type="NCBI Taxonomy" id="79200"/>
    <lineage>
        <taxon>Eukaryota</taxon>
        <taxon>Viridiplantae</taxon>
        <taxon>Streptophyta</taxon>
        <taxon>Embryophyta</taxon>
        <taxon>Tracheophyta</taxon>
        <taxon>Spermatophyta</taxon>
        <taxon>Magnoliopsida</taxon>
        <taxon>eudicotyledons</taxon>
        <taxon>Gunneridae</taxon>
        <taxon>Pentapetalae</taxon>
        <taxon>asterids</taxon>
        <taxon>campanulids</taxon>
        <taxon>Apiales</taxon>
        <taxon>Apiaceae</taxon>
        <taxon>Apioideae</taxon>
        <taxon>Scandiceae</taxon>
        <taxon>Daucinae</taxon>
        <taxon>Daucus</taxon>
        <taxon>Daucus sect. Daucus</taxon>
    </lineage>
</organism>
<reference evidence="1" key="1">
    <citation type="journal article" date="2016" name="Nat. Genet.">
        <title>A high-quality carrot genome assembly provides new insights into carotenoid accumulation and asterid genome evolution.</title>
        <authorList>
            <person name="Iorizzo M."/>
            <person name="Ellison S."/>
            <person name="Senalik D."/>
            <person name="Zeng P."/>
            <person name="Satapoomin P."/>
            <person name="Huang J."/>
            <person name="Bowman M."/>
            <person name="Iovene M."/>
            <person name="Sanseverino W."/>
            <person name="Cavagnaro P."/>
            <person name="Yildiz M."/>
            <person name="Macko-Podgorni A."/>
            <person name="Moranska E."/>
            <person name="Grzebelus E."/>
            <person name="Grzebelus D."/>
            <person name="Ashrafi H."/>
            <person name="Zheng Z."/>
            <person name="Cheng S."/>
            <person name="Spooner D."/>
            <person name="Van Deynze A."/>
            <person name="Simon P."/>
        </authorList>
    </citation>
    <scope>NUCLEOTIDE SEQUENCE</scope>
    <source>
        <tissue evidence="1">Leaf</tissue>
    </source>
</reference>
<protein>
    <submittedName>
        <fullName evidence="1">Uncharacterized protein</fullName>
    </submittedName>
</protein>